<comment type="caution">
    <text evidence="3">The sequence shown here is derived from an EMBL/GenBank/DDBJ whole genome shotgun (WGS) entry which is preliminary data.</text>
</comment>
<comment type="subcellular location">
    <subcellularLocation>
        <location evidence="1">Bacterial flagellum basal body</location>
    </subcellularLocation>
</comment>
<accession>A0A7X0F8V0</accession>
<keyword evidence="3" id="KW-0966">Cell projection</keyword>
<keyword evidence="3" id="KW-0969">Cilium</keyword>
<evidence type="ECO:0000313" key="4">
    <source>
        <dbReference type="Proteomes" id="UP000536262"/>
    </source>
</evidence>
<name>A0A7X0F8V0_9HYPH</name>
<evidence type="ECO:0000313" key="3">
    <source>
        <dbReference type="EMBL" id="MBB6355135.1"/>
    </source>
</evidence>
<dbReference type="EMBL" id="JACHOU010000006">
    <property type="protein sequence ID" value="MBB6355135.1"/>
    <property type="molecule type" value="Genomic_DNA"/>
</dbReference>
<organism evidence="3 4">
    <name type="scientific">Aminobacter aganoensis</name>
    <dbReference type="NCBI Taxonomy" id="83264"/>
    <lineage>
        <taxon>Bacteria</taxon>
        <taxon>Pseudomonadati</taxon>
        <taxon>Pseudomonadota</taxon>
        <taxon>Alphaproteobacteria</taxon>
        <taxon>Hyphomicrobiales</taxon>
        <taxon>Phyllobacteriaceae</taxon>
        <taxon>Aminobacter</taxon>
    </lineage>
</organism>
<dbReference type="Proteomes" id="UP000536262">
    <property type="component" value="Unassembled WGS sequence"/>
</dbReference>
<evidence type="ECO:0000259" key="2">
    <source>
        <dbReference type="Pfam" id="PF00460"/>
    </source>
</evidence>
<sequence length="126" mass="13797">MDPVNLFDLAAQQARWLSVRQNAIAGNVANANTPGYRTNEIEPFERVLDRSRVAMTSTQAGHLTGGATEAGFAVKPEEPRHAVLPSDNTVAMEDELMKAGEVRRSFELNTAIVKAFHRMIMLSSKG</sequence>
<keyword evidence="3" id="KW-0282">Flagellum</keyword>
<feature type="domain" description="Flagellar basal body rod protein N-terminal" evidence="2">
    <location>
        <begin position="18"/>
        <end position="37"/>
    </location>
</feature>
<keyword evidence="4" id="KW-1185">Reference proteome</keyword>
<reference evidence="3 4" key="1">
    <citation type="submission" date="2020-08" db="EMBL/GenBank/DDBJ databases">
        <title>Genomic Encyclopedia of Type Strains, Phase IV (KMG-IV): sequencing the most valuable type-strain genomes for metagenomic binning, comparative biology and taxonomic classification.</title>
        <authorList>
            <person name="Goeker M."/>
        </authorList>
    </citation>
    <scope>NUCLEOTIDE SEQUENCE [LARGE SCALE GENOMIC DNA]</scope>
    <source>
        <strain evidence="3 4">DSM 7051</strain>
    </source>
</reference>
<dbReference type="RefSeq" id="WP_055979454.1">
    <property type="nucleotide sequence ID" value="NZ_BAABEG010000001.1"/>
</dbReference>
<proteinExistence type="predicted"/>
<dbReference type="Pfam" id="PF00460">
    <property type="entry name" value="Flg_bb_rod"/>
    <property type="match status" value="1"/>
</dbReference>
<protein>
    <submittedName>
        <fullName evidence="3">Flagellar basal-body rod protein FlgB</fullName>
    </submittedName>
</protein>
<dbReference type="InterPro" id="IPR001444">
    <property type="entry name" value="Flag_bb_rod_N"/>
</dbReference>
<dbReference type="GO" id="GO:0009425">
    <property type="term" value="C:bacterial-type flagellum basal body"/>
    <property type="evidence" value="ECO:0007669"/>
    <property type="project" value="UniProtKB-SubCell"/>
</dbReference>
<gene>
    <name evidence="3" type="ORF">GGR00_002934</name>
</gene>
<dbReference type="AlphaFoldDB" id="A0A7X0F8V0"/>
<evidence type="ECO:0000256" key="1">
    <source>
        <dbReference type="ARBA" id="ARBA00004117"/>
    </source>
</evidence>
<dbReference type="NCBIfam" id="NF004653">
    <property type="entry name" value="PRK06003.1"/>
    <property type="match status" value="1"/>
</dbReference>